<evidence type="ECO:0000259" key="15">
    <source>
        <dbReference type="SMART" id="SM00904"/>
    </source>
</evidence>
<keyword evidence="4 14" id="KW-0288">FMN</keyword>
<evidence type="ECO:0000256" key="10">
    <source>
        <dbReference type="ARBA" id="ARBA00022840"/>
    </source>
</evidence>
<dbReference type="Gene3D" id="3.40.50.620">
    <property type="entry name" value="HUPs"/>
    <property type="match status" value="1"/>
</dbReference>
<dbReference type="GO" id="GO:0003919">
    <property type="term" value="F:FMN adenylyltransferase activity"/>
    <property type="evidence" value="ECO:0007669"/>
    <property type="project" value="UniProtKB-EC"/>
</dbReference>
<evidence type="ECO:0000256" key="3">
    <source>
        <dbReference type="ARBA" id="ARBA00022630"/>
    </source>
</evidence>
<evidence type="ECO:0000313" key="17">
    <source>
        <dbReference type="Proteomes" id="UP001519273"/>
    </source>
</evidence>
<evidence type="ECO:0000256" key="7">
    <source>
        <dbReference type="ARBA" id="ARBA00022741"/>
    </source>
</evidence>
<evidence type="ECO:0000256" key="5">
    <source>
        <dbReference type="ARBA" id="ARBA00022679"/>
    </source>
</evidence>
<feature type="domain" description="Riboflavin kinase" evidence="15">
    <location>
        <begin position="186"/>
        <end position="312"/>
    </location>
</feature>
<sequence>MKTVSLSYPLLPEQLEQYAKAQVLAIGQFDGLHLGHAAVINRAVEIAHKEGILASVMTFHPHPKEVMKKGDYEGYLTPLHDKVEILEQMGVHVIYIVEFNDEFSRVSPQEFVLNMLKGLQVHTAVVGFDFRFGHRGEGNPEMLRDLGQSFMQVEIIPPFVLDSEKVSSSGIRKWLQTGNLSGANVWLGRCYSITGTVVDGEKRGRTIGFPTANLKLNDPYVVPAKGVYAVRVKYNDRFISGVMNIGVKPTFHTGEVIPSYEVHLLDFNESIYGQELVVELVAYIREERKFNSVDELIAQIRRDAEEAAVILKALK</sequence>
<evidence type="ECO:0000256" key="11">
    <source>
        <dbReference type="ARBA" id="ARBA00023268"/>
    </source>
</evidence>
<dbReference type="SUPFAM" id="SSF52374">
    <property type="entry name" value="Nucleotidylyl transferase"/>
    <property type="match status" value="1"/>
</dbReference>
<keyword evidence="9 14" id="KW-0274">FAD</keyword>
<name>A0ABS4H1G5_9BACL</name>
<keyword evidence="5 14" id="KW-0808">Transferase</keyword>
<comment type="caution">
    <text evidence="16">The sequence shown here is derived from an EMBL/GenBank/DDBJ whole genome shotgun (WGS) entry which is preliminary data.</text>
</comment>
<dbReference type="InterPro" id="IPR015864">
    <property type="entry name" value="FAD_synthase"/>
</dbReference>
<dbReference type="NCBIfam" id="NF004160">
    <property type="entry name" value="PRK05627.1-3"/>
    <property type="match status" value="1"/>
</dbReference>
<evidence type="ECO:0000256" key="13">
    <source>
        <dbReference type="ARBA" id="ARBA00049494"/>
    </source>
</evidence>
<evidence type="ECO:0000256" key="8">
    <source>
        <dbReference type="ARBA" id="ARBA00022777"/>
    </source>
</evidence>
<dbReference type="InterPro" id="IPR015865">
    <property type="entry name" value="Riboflavin_kinase_bac/euk"/>
</dbReference>
<reference evidence="16 17" key="1">
    <citation type="submission" date="2021-03" db="EMBL/GenBank/DDBJ databases">
        <title>Genomic Encyclopedia of Type Strains, Phase IV (KMG-IV): sequencing the most valuable type-strain genomes for metagenomic binning, comparative biology and taxonomic classification.</title>
        <authorList>
            <person name="Goeker M."/>
        </authorList>
    </citation>
    <scope>NUCLEOTIDE SEQUENCE [LARGE SCALE GENOMIC DNA]</scope>
    <source>
        <strain evidence="16 17">DSM 23491</strain>
    </source>
</reference>
<evidence type="ECO:0000256" key="1">
    <source>
        <dbReference type="ARBA" id="ARBA00004726"/>
    </source>
</evidence>
<accession>A0ABS4H1G5</accession>
<evidence type="ECO:0000256" key="12">
    <source>
        <dbReference type="ARBA" id="ARBA00047880"/>
    </source>
</evidence>
<comment type="catalytic activity">
    <reaction evidence="13 14">
        <text>FMN + ATP + H(+) = FAD + diphosphate</text>
        <dbReference type="Rhea" id="RHEA:17237"/>
        <dbReference type="ChEBI" id="CHEBI:15378"/>
        <dbReference type="ChEBI" id="CHEBI:30616"/>
        <dbReference type="ChEBI" id="CHEBI:33019"/>
        <dbReference type="ChEBI" id="CHEBI:57692"/>
        <dbReference type="ChEBI" id="CHEBI:58210"/>
        <dbReference type="EC" id="2.7.7.2"/>
    </reaction>
</comment>
<dbReference type="RefSeq" id="WP_209846560.1">
    <property type="nucleotide sequence ID" value="NZ_CBCRVE010000002.1"/>
</dbReference>
<dbReference type="EMBL" id="JAGGKP010000001">
    <property type="protein sequence ID" value="MBP1936376.1"/>
    <property type="molecule type" value="Genomic_DNA"/>
</dbReference>
<dbReference type="SUPFAM" id="SSF82114">
    <property type="entry name" value="Riboflavin kinase-like"/>
    <property type="match status" value="1"/>
</dbReference>
<dbReference type="EC" id="2.7.7.2" evidence="14"/>
<proteinExistence type="inferred from homology"/>
<keyword evidence="17" id="KW-1185">Reference proteome</keyword>
<dbReference type="Pfam" id="PF01687">
    <property type="entry name" value="Flavokinase"/>
    <property type="match status" value="1"/>
</dbReference>
<dbReference type="NCBIfam" id="TIGR00083">
    <property type="entry name" value="ribF"/>
    <property type="match status" value="1"/>
</dbReference>
<protein>
    <recommendedName>
        <fullName evidence="14">Riboflavin biosynthesis protein</fullName>
    </recommendedName>
    <domain>
        <recommendedName>
            <fullName evidence="14">Riboflavin kinase</fullName>
            <ecNumber evidence="14">2.7.1.26</ecNumber>
        </recommendedName>
        <alternativeName>
            <fullName evidence="14">Flavokinase</fullName>
        </alternativeName>
    </domain>
    <domain>
        <recommendedName>
            <fullName evidence="14">FMN adenylyltransferase</fullName>
            <ecNumber evidence="14">2.7.7.2</ecNumber>
        </recommendedName>
        <alternativeName>
            <fullName evidence="14">FAD pyrophosphorylase</fullName>
        </alternativeName>
        <alternativeName>
            <fullName evidence="14">FAD synthase</fullName>
        </alternativeName>
    </domain>
</protein>
<dbReference type="InterPro" id="IPR014729">
    <property type="entry name" value="Rossmann-like_a/b/a_fold"/>
</dbReference>
<evidence type="ECO:0000313" key="16">
    <source>
        <dbReference type="EMBL" id="MBP1936376.1"/>
    </source>
</evidence>
<dbReference type="EC" id="2.7.1.26" evidence="14"/>
<keyword evidence="11" id="KW-0511">Multifunctional enzyme</keyword>
<dbReference type="PIRSF" id="PIRSF004491">
    <property type="entry name" value="FAD_Synth"/>
    <property type="match status" value="1"/>
</dbReference>
<dbReference type="Gene3D" id="2.40.30.30">
    <property type="entry name" value="Riboflavin kinase-like"/>
    <property type="match status" value="1"/>
</dbReference>
<dbReference type="Proteomes" id="UP001519273">
    <property type="component" value="Unassembled WGS sequence"/>
</dbReference>
<dbReference type="GO" id="GO:0008531">
    <property type="term" value="F:riboflavin kinase activity"/>
    <property type="evidence" value="ECO:0007669"/>
    <property type="project" value="UniProtKB-EC"/>
</dbReference>
<comment type="pathway">
    <text evidence="2 14">Cofactor biosynthesis; FMN biosynthesis; FMN from riboflavin (ATP route): step 1/1.</text>
</comment>
<evidence type="ECO:0000256" key="4">
    <source>
        <dbReference type="ARBA" id="ARBA00022643"/>
    </source>
</evidence>
<dbReference type="PANTHER" id="PTHR22749:SF6">
    <property type="entry name" value="RIBOFLAVIN KINASE"/>
    <property type="match status" value="1"/>
</dbReference>
<keyword evidence="8 14" id="KW-0418">Kinase</keyword>
<evidence type="ECO:0000256" key="9">
    <source>
        <dbReference type="ARBA" id="ARBA00022827"/>
    </source>
</evidence>
<dbReference type="SMART" id="SM00904">
    <property type="entry name" value="Flavokinase"/>
    <property type="match status" value="1"/>
</dbReference>
<dbReference type="InterPro" id="IPR023465">
    <property type="entry name" value="Riboflavin_kinase_dom_sf"/>
</dbReference>
<dbReference type="CDD" id="cd02064">
    <property type="entry name" value="FAD_synthetase_N"/>
    <property type="match status" value="1"/>
</dbReference>
<dbReference type="PANTHER" id="PTHR22749">
    <property type="entry name" value="RIBOFLAVIN KINASE/FMN ADENYLYLTRANSFERASE"/>
    <property type="match status" value="1"/>
</dbReference>
<keyword evidence="6 14" id="KW-0548">Nucleotidyltransferase</keyword>
<comment type="pathway">
    <text evidence="1 14">Cofactor biosynthesis; FAD biosynthesis; FAD from FMN: step 1/1.</text>
</comment>
<evidence type="ECO:0000256" key="6">
    <source>
        <dbReference type="ARBA" id="ARBA00022695"/>
    </source>
</evidence>
<dbReference type="InterPro" id="IPR002606">
    <property type="entry name" value="Riboflavin_kinase_bac"/>
</dbReference>
<evidence type="ECO:0000256" key="14">
    <source>
        <dbReference type="PIRNR" id="PIRNR004491"/>
    </source>
</evidence>
<comment type="catalytic activity">
    <reaction evidence="12 14">
        <text>riboflavin + ATP = FMN + ADP + H(+)</text>
        <dbReference type="Rhea" id="RHEA:14357"/>
        <dbReference type="ChEBI" id="CHEBI:15378"/>
        <dbReference type="ChEBI" id="CHEBI:30616"/>
        <dbReference type="ChEBI" id="CHEBI:57986"/>
        <dbReference type="ChEBI" id="CHEBI:58210"/>
        <dbReference type="ChEBI" id="CHEBI:456216"/>
        <dbReference type="EC" id="2.7.1.26"/>
    </reaction>
</comment>
<keyword evidence="3 14" id="KW-0285">Flavoprotein</keyword>
<organism evidence="16 17">
    <name type="scientific">Paenibacillus sediminis</name>
    <dbReference type="NCBI Taxonomy" id="664909"/>
    <lineage>
        <taxon>Bacteria</taxon>
        <taxon>Bacillati</taxon>
        <taxon>Bacillota</taxon>
        <taxon>Bacilli</taxon>
        <taxon>Bacillales</taxon>
        <taxon>Paenibacillaceae</taxon>
        <taxon>Paenibacillus</taxon>
    </lineage>
</organism>
<dbReference type="NCBIfam" id="NF004162">
    <property type="entry name" value="PRK05627.1-5"/>
    <property type="match status" value="1"/>
</dbReference>
<keyword evidence="10 14" id="KW-0067">ATP-binding</keyword>
<evidence type="ECO:0000256" key="2">
    <source>
        <dbReference type="ARBA" id="ARBA00005201"/>
    </source>
</evidence>
<comment type="similarity">
    <text evidence="14">Belongs to the ribF family.</text>
</comment>
<dbReference type="InterPro" id="IPR023468">
    <property type="entry name" value="Riboflavin_kinase"/>
</dbReference>
<keyword evidence="7 14" id="KW-0547">Nucleotide-binding</keyword>
<gene>
    <name evidence="16" type="ORF">J2Z20_001237</name>
</gene>
<dbReference type="Pfam" id="PF06574">
    <property type="entry name" value="FAD_syn"/>
    <property type="match status" value="1"/>
</dbReference>